<dbReference type="Proteomes" id="UP000789759">
    <property type="component" value="Unassembled WGS sequence"/>
</dbReference>
<organism evidence="1 2">
    <name type="scientific">Cetraspora pellucida</name>
    <dbReference type="NCBI Taxonomy" id="1433469"/>
    <lineage>
        <taxon>Eukaryota</taxon>
        <taxon>Fungi</taxon>
        <taxon>Fungi incertae sedis</taxon>
        <taxon>Mucoromycota</taxon>
        <taxon>Glomeromycotina</taxon>
        <taxon>Glomeromycetes</taxon>
        <taxon>Diversisporales</taxon>
        <taxon>Gigasporaceae</taxon>
        <taxon>Cetraspora</taxon>
    </lineage>
</organism>
<reference evidence="1" key="1">
    <citation type="submission" date="2021-06" db="EMBL/GenBank/DDBJ databases">
        <authorList>
            <person name="Kallberg Y."/>
            <person name="Tangrot J."/>
            <person name="Rosling A."/>
        </authorList>
    </citation>
    <scope>NUCLEOTIDE SEQUENCE</scope>
    <source>
        <strain evidence="1">FL966</strain>
    </source>
</reference>
<comment type="caution">
    <text evidence="1">The sequence shown here is derived from an EMBL/GenBank/DDBJ whole genome shotgun (WGS) entry which is preliminary data.</text>
</comment>
<evidence type="ECO:0000313" key="2">
    <source>
        <dbReference type="Proteomes" id="UP000789759"/>
    </source>
</evidence>
<dbReference type="OrthoDB" id="2442646at2759"/>
<accession>A0A9N9HKL7</accession>
<dbReference type="AlphaFoldDB" id="A0A9N9HKL7"/>
<gene>
    <name evidence="1" type="ORF">CPELLU_LOCUS10884</name>
</gene>
<evidence type="ECO:0000313" key="1">
    <source>
        <dbReference type="EMBL" id="CAG8682691.1"/>
    </source>
</evidence>
<keyword evidence="2" id="KW-1185">Reference proteome</keyword>
<dbReference type="EMBL" id="CAJVQA010009242">
    <property type="protein sequence ID" value="CAG8682691.1"/>
    <property type="molecule type" value="Genomic_DNA"/>
</dbReference>
<name>A0A9N9HKL7_9GLOM</name>
<sequence>MINIHGKSKQAIGEISNFPFSVGGIEIPIDVIVTDATFYCTIVEDDNTGYDNNKVRKDCHEKEQLGDQRIDQPGITCYVVQKEKDQCIADLFDYCYENETPAEVEYQIEELKADQEQ</sequence>
<proteinExistence type="predicted"/>
<protein>
    <submittedName>
        <fullName evidence="1">3248_t:CDS:1</fullName>
    </submittedName>
</protein>